<evidence type="ECO:0000256" key="1">
    <source>
        <dbReference type="SAM" id="MobiDB-lite"/>
    </source>
</evidence>
<protein>
    <submittedName>
        <fullName evidence="2">Uncharacterized protein</fullName>
    </submittedName>
</protein>
<proteinExistence type="predicted"/>
<feature type="compositionally biased region" description="Basic and acidic residues" evidence="1">
    <location>
        <begin position="1"/>
        <end position="59"/>
    </location>
</feature>
<gene>
    <name evidence="2" type="ORF">POVWA1_013760</name>
</gene>
<feature type="compositionally biased region" description="Basic residues" evidence="1">
    <location>
        <begin position="152"/>
        <end position="179"/>
    </location>
</feature>
<feature type="region of interest" description="Disordered" evidence="1">
    <location>
        <begin position="1"/>
        <end position="103"/>
    </location>
</feature>
<feature type="region of interest" description="Disordered" evidence="1">
    <location>
        <begin position="141"/>
        <end position="179"/>
    </location>
</feature>
<dbReference type="AlphaFoldDB" id="A0A1A8YN15"/>
<organism evidence="2 3">
    <name type="scientific">Plasmodium ovale wallikeri</name>
    <dbReference type="NCBI Taxonomy" id="864142"/>
    <lineage>
        <taxon>Eukaryota</taxon>
        <taxon>Sar</taxon>
        <taxon>Alveolata</taxon>
        <taxon>Apicomplexa</taxon>
        <taxon>Aconoidasida</taxon>
        <taxon>Haemosporida</taxon>
        <taxon>Plasmodiidae</taxon>
        <taxon>Plasmodium</taxon>
        <taxon>Plasmodium (Plasmodium)</taxon>
    </lineage>
</organism>
<accession>A0A1A8YN15</accession>
<evidence type="ECO:0000313" key="2">
    <source>
        <dbReference type="EMBL" id="SBT32785.1"/>
    </source>
</evidence>
<dbReference type="Proteomes" id="UP000078555">
    <property type="component" value="Unassembled WGS sequence"/>
</dbReference>
<keyword evidence="3" id="KW-1185">Reference proteome</keyword>
<name>A0A1A8YN15_PLAOA</name>
<evidence type="ECO:0000313" key="3">
    <source>
        <dbReference type="Proteomes" id="UP000078555"/>
    </source>
</evidence>
<feature type="compositionally biased region" description="Basic residues" evidence="1">
    <location>
        <begin position="74"/>
        <end position="91"/>
    </location>
</feature>
<dbReference type="EMBL" id="FLRD01000043">
    <property type="protein sequence ID" value="SBT32785.1"/>
    <property type="molecule type" value="Genomic_DNA"/>
</dbReference>
<reference evidence="3" key="1">
    <citation type="submission" date="2016-05" db="EMBL/GenBank/DDBJ databases">
        <authorList>
            <person name="Naeem Raeece"/>
        </authorList>
    </citation>
    <scope>NUCLEOTIDE SEQUENCE [LARGE SCALE GENOMIC DNA]</scope>
</reference>
<sequence length="179" mass="20986">MKGKRENCGKWAAKEGKKKKDEMEGKVTKKGRKREDKGTKKRRQGDEKEKTRGRQKEKNVFSPCCELKPLSFRILRKRRKKKKKKKKKKGGLHPSLVTSSKAKWDEQNKRRACTRTTSICFANHGGVNIERYPRVRVPQQKRPLHANTHTQTRIRKHAHANTHTQTRTRKHAHISPKLN</sequence>